<dbReference type="GO" id="GO:0003743">
    <property type="term" value="F:translation initiation factor activity"/>
    <property type="evidence" value="ECO:0007669"/>
    <property type="project" value="UniProtKB-KW"/>
</dbReference>
<dbReference type="EMBL" id="BSPO01000003">
    <property type="protein sequence ID" value="GLS83642.1"/>
    <property type="molecule type" value="Genomic_DNA"/>
</dbReference>
<keyword evidence="5" id="KW-0396">Initiation factor</keyword>
<name>A0AA37WWL7_9GAMM</name>
<dbReference type="InterPro" id="IPR001950">
    <property type="entry name" value="SUI1"/>
</dbReference>
<keyword evidence="3" id="KW-0648">Protein biosynthesis</keyword>
<feature type="domain" description="SUI1" evidence="4">
    <location>
        <begin position="36"/>
        <end position="99"/>
    </location>
</feature>
<dbReference type="PROSITE" id="PS50296">
    <property type="entry name" value="SUI1"/>
    <property type="match status" value="1"/>
</dbReference>
<keyword evidence="2" id="KW-0810">Translation regulation</keyword>
<evidence type="ECO:0000313" key="6">
    <source>
        <dbReference type="Proteomes" id="UP001157439"/>
    </source>
</evidence>
<evidence type="ECO:0000256" key="2">
    <source>
        <dbReference type="ARBA" id="ARBA00022845"/>
    </source>
</evidence>
<gene>
    <name evidence="5" type="ORF">GCM10007894_16190</name>
</gene>
<dbReference type="SUPFAM" id="SSF55159">
    <property type="entry name" value="eIF1-like"/>
    <property type="match status" value="1"/>
</dbReference>
<comment type="similarity">
    <text evidence="1">Belongs to the SUI1 family.</text>
</comment>
<dbReference type="CDD" id="cd11567">
    <property type="entry name" value="YciH_like"/>
    <property type="match status" value="1"/>
</dbReference>
<keyword evidence="6" id="KW-1185">Reference proteome</keyword>
<organism evidence="5 6">
    <name type="scientific">Paraferrimonas haliotis</name>
    <dbReference type="NCBI Taxonomy" id="2013866"/>
    <lineage>
        <taxon>Bacteria</taxon>
        <taxon>Pseudomonadati</taxon>
        <taxon>Pseudomonadota</taxon>
        <taxon>Gammaproteobacteria</taxon>
        <taxon>Alteromonadales</taxon>
        <taxon>Ferrimonadaceae</taxon>
        <taxon>Paraferrimonas</taxon>
    </lineage>
</organism>
<dbReference type="PIRSF" id="PIRSF037511">
    <property type="entry name" value="Transl_init_SUI1_pro"/>
    <property type="match status" value="1"/>
</dbReference>
<dbReference type="GO" id="GO:0001731">
    <property type="term" value="P:formation of translation preinitiation complex"/>
    <property type="evidence" value="ECO:0007669"/>
    <property type="project" value="TreeGrafter"/>
</dbReference>
<evidence type="ECO:0000256" key="1">
    <source>
        <dbReference type="ARBA" id="ARBA00005422"/>
    </source>
</evidence>
<dbReference type="RefSeq" id="WP_198950931.1">
    <property type="nucleotide sequence ID" value="NZ_BSPO01000003.1"/>
</dbReference>
<proteinExistence type="inferred from homology"/>
<dbReference type="Gene3D" id="3.30.780.10">
    <property type="entry name" value="SUI1-like domain"/>
    <property type="match status" value="1"/>
</dbReference>
<dbReference type="FunFam" id="3.30.780.10:FF:000002">
    <property type="entry name" value="Stress response translation initiation inhibitor"/>
    <property type="match status" value="1"/>
</dbReference>
<comment type="caution">
    <text evidence="5">The sequence shown here is derived from an EMBL/GenBank/DDBJ whole genome shotgun (WGS) entry which is preliminary data.</text>
</comment>
<dbReference type="PANTHER" id="PTHR12789">
    <property type="entry name" value="DENSITY-REGULATED PROTEIN HOMOLOG"/>
    <property type="match status" value="1"/>
</dbReference>
<dbReference type="GO" id="GO:0006417">
    <property type="term" value="P:regulation of translation"/>
    <property type="evidence" value="ECO:0007669"/>
    <property type="project" value="UniProtKB-KW"/>
</dbReference>
<dbReference type="InterPro" id="IPR005872">
    <property type="entry name" value="SUI1_arc_bac"/>
</dbReference>
<dbReference type="Proteomes" id="UP001157439">
    <property type="component" value="Unassembled WGS sequence"/>
</dbReference>
<dbReference type="NCBIfam" id="NF006536">
    <property type="entry name" value="PRK09019.1"/>
    <property type="match status" value="1"/>
</dbReference>
<evidence type="ECO:0000256" key="3">
    <source>
        <dbReference type="ARBA" id="ARBA00022917"/>
    </source>
</evidence>
<dbReference type="PANTHER" id="PTHR12789:SF0">
    <property type="entry name" value="DENSITY-REGULATED PROTEIN"/>
    <property type="match status" value="1"/>
</dbReference>
<dbReference type="InterPro" id="IPR050318">
    <property type="entry name" value="DENR/SUI1_TIF"/>
</dbReference>
<dbReference type="GO" id="GO:0003729">
    <property type="term" value="F:mRNA binding"/>
    <property type="evidence" value="ECO:0007669"/>
    <property type="project" value="TreeGrafter"/>
</dbReference>
<sequence length="107" mass="11586">MKEKLNLVYSTDTGRIKPEIEAPQAPEGDGIVRLKRETKGRKGKGVVIVEGLGLEAKPLKDIAKKLKQQCGCGGAVKGFNVEVQSDDREKIKIILEKLGFKVKIAGG</sequence>
<accession>A0AA37WWL7</accession>
<dbReference type="GO" id="GO:0002188">
    <property type="term" value="P:translation reinitiation"/>
    <property type="evidence" value="ECO:0007669"/>
    <property type="project" value="TreeGrafter"/>
</dbReference>
<evidence type="ECO:0000313" key="5">
    <source>
        <dbReference type="EMBL" id="GLS83642.1"/>
    </source>
</evidence>
<dbReference type="InterPro" id="IPR036877">
    <property type="entry name" value="SUI1_dom_sf"/>
</dbReference>
<reference evidence="5 6" key="1">
    <citation type="journal article" date="2014" name="Int. J. Syst. Evol. Microbiol.">
        <title>Complete genome sequence of Corynebacterium casei LMG S-19264T (=DSM 44701T), isolated from a smear-ripened cheese.</title>
        <authorList>
            <consortium name="US DOE Joint Genome Institute (JGI-PGF)"/>
            <person name="Walter F."/>
            <person name="Albersmeier A."/>
            <person name="Kalinowski J."/>
            <person name="Ruckert C."/>
        </authorList>
    </citation>
    <scope>NUCLEOTIDE SEQUENCE [LARGE SCALE GENOMIC DNA]</scope>
    <source>
        <strain evidence="5 6">NBRC 112785</strain>
    </source>
</reference>
<evidence type="ECO:0000259" key="4">
    <source>
        <dbReference type="PROSITE" id="PS50296"/>
    </source>
</evidence>
<protein>
    <submittedName>
        <fullName evidence="5">Translation initiation factor</fullName>
    </submittedName>
</protein>
<dbReference type="Pfam" id="PF01253">
    <property type="entry name" value="SUI1"/>
    <property type="match status" value="1"/>
</dbReference>
<dbReference type="AlphaFoldDB" id="A0AA37WWL7"/>